<dbReference type="GO" id="GO:0005524">
    <property type="term" value="F:ATP binding"/>
    <property type="evidence" value="ECO:0007669"/>
    <property type="project" value="UniProtKB-KW"/>
</dbReference>
<dbReference type="STRING" id="361077.A0A151ZCY7"/>
<keyword evidence="3" id="KW-0418">Kinase</keyword>
<dbReference type="Pfam" id="PF04263">
    <property type="entry name" value="TPK_catalytic"/>
    <property type="match status" value="1"/>
</dbReference>
<dbReference type="CDD" id="cd07995">
    <property type="entry name" value="TPK"/>
    <property type="match status" value="1"/>
</dbReference>
<keyword evidence="4" id="KW-0067">ATP-binding</keyword>
<dbReference type="GO" id="GO:0016301">
    <property type="term" value="F:kinase activity"/>
    <property type="evidence" value="ECO:0007669"/>
    <property type="project" value="UniProtKB-KW"/>
</dbReference>
<dbReference type="Gene3D" id="3.40.50.10240">
    <property type="entry name" value="Thiamin pyrophosphokinase, catalytic domain"/>
    <property type="match status" value="1"/>
</dbReference>
<dbReference type="OrthoDB" id="25149at2759"/>
<feature type="compositionally biased region" description="Polar residues" evidence="5">
    <location>
        <begin position="61"/>
        <end position="73"/>
    </location>
</feature>
<dbReference type="GO" id="GO:0006772">
    <property type="term" value="P:thiamine metabolic process"/>
    <property type="evidence" value="ECO:0007669"/>
    <property type="project" value="InterPro"/>
</dbReference>
<dbReference type="SUPFAM" id="SSF63999">
    <property type="entry name" value="Thiamin pyrophosphokinase, catalytic domain"/>
    <property type="match status" value="1"/>
</dbReference>
<dbReference type="PANTHER" id="PTHR13622">
    <property type="entry name" value="THIAMIN PYROPHOSPHOKINASE"/>
    <property type="match status" value="1"/>
</dbReference>
<keyword evidence="1" id="KW-0808">Transferase</keyword>
<dbReference type="InterPro" id="IPR036371">
    <property type="entry name" value="TPK_B1-bd_sf"/>
</dbReference>
<organism evidence="7 8">
    <name type="scientific">Tieghemostelium lacteum</name>
    <name type="common">Slime mold</name>
    <name type="synonym">Dictyostelium lacteum</name>
    <dbReference type="NCBI Taxonomy" id="361077"/>
    <lineage>
        <taxon>Eukaryota</taxon>
        <taxon>Amoebozoa</taxon>
        <taxon>Evosea</taxon>
        <taxon>Eumycetozoa</taxon>
        <taxon>Dictyostelia</taxon>
        <taxon>Dictyosteliales</taxon>
        <taxon>Raperosteliaceae</taxon>
        <taxon>Tieghemostelium</taxon>
    </lineage>
</organism>
<dbReference type="GO" id="GO:0030975">
    <property type="term" value="F:thiamine binding"/>
    <property type="evidence" value="ECO:0007669"/>
    <property type="project" value="InterPro"/>
</dbReference>
<sequence length="361" mass="39713">MTEQVEFSLNSPTTVCWDCFDFGVYHGEVEQQNVRTTPPLGTSYYYSSSSSSNNNNSNSNITSPLGNLSTTANTQHQHTTPITITHSNTNSSNPMTSSNSSNSSGGTPPTNYTSPMRSSGGSALKRSQSLTEQNILIIANNNTVTDMPIELVRFLWPKCSVVICADGGANKLYQSFQNHPELLEKLIPHYIKGDLDSLEDSVSDYYSRNGASVILDSSQDTTDLQKCMELVCQLEVNSGVRYKNIFIAGGLGGSTSHELANLNTLYLYPTRKLILFSKHSYAWLLSELHPHIVECKSETKCSLVPLSSRVDQVTTTGLKWNLNKQSLNFGELISTSNLTINSTINITTSNPLLFLIELNQK</sequence>
<evidence type="ECO:0000259" key="6">
    <source>
        <dbReference type="SMART" id="SM00983"/>
    </source>
</evidence>
<dbReference type="SMART" id="SM00983">
    <property type="entry name" value="TPK_B1_binding"/>
    <property type="match status" value="1"/>
</dbReference>
<dbReference type="PANTHER" id="PTHR13622:SF8">
    <property type="entry name" value="THIAMIN PYROPHOSPHOKINASE 1"/>
    <property type="match status" value="1"/>
</dbReference>
<evidence type="ECO:0000313" key="8">
    <source>
        <dbReference type="Proteomes" id="UP000076078"/>
    </source>
</evidence>
<keyword evidence="2" id="KW-0547">Nucleotide-binding</keyword>
<dbReference type="GO" id="GO:0004788">
    <property type="term" value="F:thiamine diphosphokinase activity"/>
    <property type="evidence" value="ECO:0007669"/>
    <property type="project" value="InterPro"/>
</dbReference>
<evidence type="ECO:0000256" key="1">
    <source>
        <dbReference type="ARBA" id="ARBA00022679"/>
    </source>
</evidence>
<feature type="region of interest" description="Disordered" evidence="5">
    <location>
        <begin position="45"/>
        <end position="125"/>
    </location>
</feature>
<comment type="caution">
    <text evidence="7">The sequence shown here is derived from an EMBL/GenBank/DDBJ whole genome shotgun (WGS) entry which is preliminary data.</text>
</comment>
<keyword evidence="8" id="KW-1185">Reference proteome</keyword>
<evidence type="ECO:0000256" key="4">
    <source>
        <dbReference type="ARBA" id="ARBA00022840"/>
    </source>
</evidence>
<feature type="compositionally biased region" description="Low complexity" evidence="5">
    <location>
        <begin position="74"/>
        <end position="111"/>
    </location>
</feature>
<dbReference type="InterPro" id="IPR007373">
    <property type="entry name" value="Thiamin_PyroPKinase_B1-bd"/>
</dbReference>
<dbReference type="FunCoup" id="A0A151ZCY7">
    <property type="interactions" value="100"/>
</dbReference>
<evidence type="ECO:0000256" key="5">
    <source>
        <dbReference type="SAM" id="MobiDB-lite"/>
    </source>
</evidence>
<protein>
    <recommendedName>
        <fullName evidence="6">Thiamin pyrophosphokinase thiamin-binding domain-containing protein</fullName>
    </recommendedName>
</protein>
<evidence type="ECO:0000313" key="7">
    <source>
        <dbReference type="EMBL" id="KYQ91813.1"/>
    </source>
</evidence>
<dbReference type="InterPro" id="IPR007371">
    <property type="entry name" value="TPK_catalytic"/>
</dbReference>
<accession>A0A151ZCY7</accession>
<feature type="domain" description="Thiamin pyrophosphokinase thiamin-binding" evidence="6">
    <location>
        <begin position="289"/>
        <end position="352"/>
    </location>
</feature>
<reference evidence="7 8" key="1">
    <citation type="submission" date="2015-12" db="EMBL/GenBank/DDBJ databases">
        <title>Dictyostelia acquired genes for synthesis and detection of signals that induce cell-type specialization by lateral gene transfer from prokaryotes.</title>
        <authorList>
            <person name="Gloeckner G."/>
            <person name="Schaap P."/>
        </authorList>
    </citation>
    <scope>NUCLEOTIDE SEQUENCE [LARGE SCALE GENOMIC DNA]</scope>
    <source>
        <strain evidence="7 8">TK</strain>
    </source>
</reference>
<proteinExistence type="predicted"/>
<dbReference type="InterPro" id="IPR036759">
    <property type="entry name" value="TPK_catalytic_sf"/>
</dbReference>
<dbReference type="EMBL" id="LODT01000034">
    <property type="protein sequence ID" value="KYQ91813.1"/>
    <property type="molecule type" value="Genomic_DNA"/>
</dbReference>
<feature type="compositionally biased region" description="Low complexity" evidence="5">
    <location>
        <begin position="45"/>
        <end position="60"/>
    </location>
</feature>
<dbReference type="Pfam" id="PF04265">
    <property type="entry name" value="TPK_B1_binding"/>
    <property type="match status" value="1"/>
</dbReference>
<name>A0A151ZCY7_TIELA</name>
<dbReference type="InParanoid" id="A0A151ZCY7"/>
<dbReference type="GO" id="GO:0009229">
    <property type="term" value="P:thiamine diphosphate biosynthetic process"/>
    <property type="evidence" value="ECO:0007669"/>
    <property type="project" value="InterPro"/>
</dbReference>
<gene>
    <name evidence="7" type="ORF">DLAC_07608</name>
</gene>
<dbReference type="SUPFAM" id="SSF63862">
    <property type="entry name" value="Thiamin pyrophosphokinase, substrate-binding domain"/>
    <property type="match status" value="1"/>
</dbReference>
<dbReference type="Proteomes" id="UP000076078">
    <property type="component" value="Unassembled WGS sequence"/>
</dbReference>
<dbReference type="NCBIfam" id="TIGR01378">
    <property type="entry name" value="thi_PPkinase"/>
    <property type="match status" value="1"/>
</dbReference>
<evidence type="ECO:0000256" key="3">
    <source>
        <dbReference type="ARBA" id="ARBA00022777"/>
    </source>
</evidence>
<feature type="compositionally biased region" description="Polar residues" evidence="5">
    <location>
        <begin position="112"/>
        <end position="125"/>
    </location>
</feature>
<dbReference type="AlphaFoldDB" id="A0A151ZCY7"/>
<dbReference type="InterPro" id="IPR006282">
    <property type="entry name" value="Thi_PPkinase"/>
</dbReference>
<evidence type="ECO:0000256" key="2">
    <source>
        <dbReference type="ARBA" id="ARBA00022741"/>
    </source>
</evidence>